<protein>
    <submittedName>
        <fullName evidence="1">Uncharacterized protein</fullName>
    </submittedName>
</protein>
<evidence type="ECO:0000313" key="2">
    <source>
        <dbReference type="Proteomes" id="UP000273022"/>
    </source>
</evidence>
<comment type="caution">
    <text evidence="1">The sequence shown here is derived from an EMBL/GenBank/DDBJ whole genome shotgun (WGS) entry which is preliminary data.</text>
</comment>
<dbReference type="Proteomes" id="UP000273022">
    <property type="component" value="Unassembled WGS sequence"/>
</dbReference>
<name>A0A3A6TQJ6_9GAMM</name>
<gene>
    <name evidence="1" type="ORF">D5R81_16815</name>
</gene>
<dbReference type="AlphaFoldDB" id="A0A3A6TQJ6"/>
<organism evidence="1 2">
    <name type="scientific">Parashewanella spongiae</name>
    <dbReference type="NCBI Taxonomy" id="342950"/>
    <lineage>
        <taxon>Bacteria</taxon>
        <taxon>Pseudomonadati</taxon>
        <taxon>Pseudomonadota</taxon>
        <taxon>Gammaproteobacteria</taxon>
        <taxon>Alteromonadales</taxon>
        <taxon>Shewanellaceae</taxon>
        <taxon>Parashewanella</taxon>
    </lineage>
</organism>
<dbReference type="EMBL" id="QYYH01000140">
    <property type="protein sequence ID" value="RJY07023.1"/>
    <property type="molecule type" value="Genomic_DNA"/>
</dbReference>
<keyword evidence="2" id="KW-1185">Reference proteome</keyword>
<dbReference type="RefSeq" id="WP_121854780.1">
    <property type="nucleotide sequence ID" value="NZ_CP037952.1"/>
</dbReference>
<evidence type="ECO:0000313" key="1">
    <source>
        <dbReference type="EMBL" id="RJY07023.1"/>
    </source>
</evidence>
<reference evidence="1 2" key="1">
    <citation type="submission" date="2018-09" db="EMBL/GenBank/DDBJ databases">
        <title>Phylogeny of the Shewanellaceae, and recommendation for two new genera, Pseudoshewanella and Parashewanella.</title>
        <authorList>
            <person name="Wang G."/>
        </authorList>
    </citation>
    <scope>NUCLEOTIDE SEQUENCE [LARGE SCALE GENOMIC DNA]</scope>
    <source>
        <strain evidence="1 2">KCTC 22492</strain>
    </source>
</reference>
<proteinExistence type="predicted"/>
<accession>A0A3A6TQJ6</accession>
<sequence>MASSAPETTSTSMTFSPFPLFLEQSENSEQLQHLQVCPNVSFGALSEQLSSVEKDYFYICTEIEYQEVHAMFHNQTLQTDNPLSTFQGKSKYHAKAKSIGTFIAPSTNYLNDKRAIKENKLFGLSVIADILMFRIGQKETAKRFQKSTKSHSKLINQLKEASLCECGMMKEPFDSSLAGNNLTVAQIEALLTNQPDIQSSKSS</sequence>